<dbReference type="InterPro" id="IPR011723">
    <property type="entry name" value="Znf/thioredoxin_put"/>
</dbReference>
<feature type="compositionally biased region" description="Low complexity" evidence="1">
    <location>
        <begin position="48"/>
        <end position="64"/>
    </location>
</feature>
<dbReference type="Pfam" id="PF13717">
    <property type="entry name" value="Zn_ribbon_4"/>
    <property type="match status" value="1"/>
</dbReference>
<evidence type="ECO:0000313" key="4">
    <source>
        <dbReference type="EMBL" id="MXP45713.1"/>
    </source>
</evidence>
<feature type="compositionally biased region" description="Acidic residues" evidence="1">
    <location>
        <begin position="92"/>
        <end position="102"/>
    </location>
</feature>
<feature type="domain" description="Zinc finger/thioredoxin putative" evidence="3">
    <location>
        <begin position="1"/>
        <end position="36"/>
    </location>
</feature>
<dbReference type="EMBL" id="WTYL01000005">
    <property type="protein sequence ID" value="MXP45713.1"/>
    <property type="molecule type" value="Genomic_DNA"/>
</dbReference>
<reference evidence="4 5" key="1">
    <citation type="submission" date="2019-12" db="EMBL/GenBank/DDBJ databases">
        <title>Genomic-based taxomic classification of the family Erythrobacteraceae.</title>
        <authorList>
            <person name="Xu L."/>
        </authorList>
    </citation>
    <scope>NUCLEOTIDE SEQUENCE [LARGE SCALE GENOMIC DNA]</scope>
    <source>
        <strain evidence="4 5">KCTC 42453</strain>
    </source>
</reference>
<accession>A0A845B1W3</accession>
<dbReference type="OrthoDB" id="7159357at2"/>
<organism evidence="4 5">
    <name type="scientific">Allopontixanthobacter sediminis</name>
    <dbReference type="NCBI Taxonomy" id="1689985"/>
    <lineage>
        <taxon>Bacteria</taxon>
        <taxon>Pseudomonadati</taxon>
        <taxon>Pseudomonadota</taxon>
        <taxon>Alphaproteobacteria</taxon>
        <taxon>Sphingomonadales</taxon>
        <taxon>Erythrobacteraceae</taxon>
        <taxon>Allopontixanthobacter</taxon>
    </lineage>
</organism>
<evidence type="ECO:0000259" key="3">
    <source>
        <dbReference type="Pfam" id="PF13717"/>
    </source>
</evidence>
<dbReference type="NCBIfam" id="TIGR02098">
    <property type="entry name" value="MJ0042_CXXC"/>
    <property type="match status" value="1"/>
</dbReference>
<comment type="caution">
    <text evidence="4">The sequence shown here is derived from an EMBL/GenBank/DDBJ whole genome shotgun (WGS) entry which is preliminary data.</text>
</comment>
<dbReference type="RefSeq" id="WP_160757354.1">
    <property type="nucleotide sequence ID" value="NZ_WTYL01000005.1"/>
</dbReference>
<keyword evidence="2" id="KW-1133">Transmembrane helix</keyword>
<evidence type="ECO:0000256" key="2">
    <source>
        <dbReference type="SAM" id="Phobius"/>
    </source>
</evidence>
<feature type="compositionally biased region" description="Low complexity" evidence="1">
    <location>
        <begin position="72"/>
        <end position="91"/>
    </location>
</feature>
<feature type="region of interest" description="Disordered" evidence="1">
    <location>
        <begin position="42"/>
        <end position="130"/>
    </location>
</feature>
<keyword evidence="2" id="KW-0472">Membrane</keyword>
<gene>
    <name evidence="4" type="ORF">GRI65_14770</name>
</gene>
<proteinExistence type="predicted"/>
<dbReference type="Proteomes" id="UP000431922">
    <property type="component" value="Unassembled WGS sequence"/>
</dbReference>
<name>A0A845B1W3_9SPHN</name>
<feature type="transmembrane region" description="Helical" evidence="2">
    <location>
        <begin position="140"/>
        <end position="164"/>
    </location>
</feature>
<evidence type="ECO:0000313" key="5">
    <source>
        <dbReference type="Proteomes" id="UP000431922"/>
    </source>
</evidence>
<protein>
    <submittedName>
        <fullName evidence="4">Thioredoxin</fullName>
    </submittedName>
</protein>
<keyword evidence="2" id="KW-0812">Transmembrane</keyword>
<sequence length="275" mass="29709">MIIACPACATRYVVPDSAVGIEGRTVRCAKCRHSWFQEGQLPDRPEAAAETEVAPAEAPATSAPAPAPPPNEFAAETAGGPTPAPPVASEEPAPDPDPEPFADDPREADFAPGSQDEPEPEYSQFEYQPPFSSRRNPLRIWTAAAAVFAIIALATIAAVSYWGAPDWVPLNRPTFAASQPDLQLDFPPAQQDRRTLPNGSEFFGAVGTITNIGRESRRVPSILIVMRDEREKIVYSWVLAPPRPTLAPGEKMTVVEAMKDVPKSAKFVEIGWKPS</sequence>
<dbReference type="AlphaFoldDB" id="A0A845B1W3"/>
<keyword evidence="5" id="KW-1185">Reference proteome</keyword>
<evidence type="ECO:0000256" key="1">
    <source>
        <dbReference type="SAM" id="MobiDB-lite"/>
    </source>
</evidence>